<feature type="domain" description="Response regulatory" evidence="14">
    <location>
        <begin position="1195"/>
        <end position="1310"/>
    </location>
</feature>
<dbReference type="PROSITE" id="PS50109">
    <property type="entry name" value="HIS_KIN"/>
    <property type="match status" value="1"/>
</dbReference>
<dbReference type="Gene3D" id="2.130.10.10">
    <property type="entry name" value="YVTN repeat-like/Quinoprotein amine dehydrogenase"/>
    <property type="match status" value="3"/>
</dbReference>
<dbReference type="SUPFAM" id="SSF46689">
    <property type="entry name" value="Homeodomain-like"/>
    <property type="match status" value="1"/>
</dbReference>
<dbReference type="InterPro" id="IPR009057">
    <property type="entry name" value="Homeodomain-like_sf"/>
</dbReference>
<reference evidence="15 16" key="1">
    <citation type="submission" date="2016-10" db="EMBL/GenBank/DDBJ databases">
        <title>Complete Genome Sequence of Flavobacterium sp. PK15.</title>
        <authorList>
            <person name="Ekwe A."/>
            <person name="Kim S.B."/>
        </authorList>
    </citation>
    <scope>NUCLEOTIDE SEQUENCE [LARGE SCALE GENOMIC DNA]</scope>
    <source>
        <strain evidence="15 16">PK15</strain>
    </source>
</reference>
<dbReference type="PROSITE" id="PS00041">
    <property type="entry name" value="HTH_ARAC_FAMILY_1"/>
    <property type="match status" value="1"/>
</dbReference>
<dbReference type="SMART" id="SM00448">
    <property type="entry name" value="REC"/>
    <property type="match status" value="1"/>
</dbReference>
<keyword evidence="10" id="KW-0812">Transmembrane</keyword>
<dbReference type="CDD" id="cd00082">
    <property type="entry name" value="HisKA"/>
    <property type="match status" value="1"/>
</dbReference>
<dbReference type="InterPro" id="IPR018060">
    <property type="entry name" value="HTH_AraC"/>
</dbReference>
<keyword evidence="10" id="KW-1133">Transmembrane helix</keyword>
<dbReference type="Gene3D" id="3.40.50.2300">
    <property type="match status" value="1"/>
</dbReference>
<feature type="signal peptide" evidence="11">
    <location>
        <begin position="1"/>
        <end position="19"/>
    </location>
</feature>
<dbReference type="InterPro" id="IPR011123">
    <property type="entry name" value="Y_Y_Y"/>
</dbReference>
<dbReference type="InterPro" id="IPR036890">
    <property type="entry name" value="HATPase_C_sf"/>
</dbReference>
<dbReference type="InterPro" id="IPR004358">
    <property type="entry name" value="Sig_transdc_His_kin-like_C"/>
</dbReference>
<keyword evidence="8" id="KW-0804">Transcription</keyword>
<dbReference type="SUPFAM" id="SSF55874">
    <property type="entry name" value="ATPase domain of HSP90 chaperone/DNA topoisomerase II/histidine kinase"/>
    <property type="match status" value="1"/>
</dbReference>
<proteinExistence type="predicted"/>
<keyword evidence="7" id="KW-0238">DNA-binding</keyword>
<evidence type="ECO:0000259" key="13">
    <source>
        <dbReference type="PROSITE" id="PS50109"/>
    </source>
</evidence>
<dbReference type="PROSITE" id="PS01124">
    <property type="entry name" value="HTH_ARAC_FAMILY_2"/>
    <property type="match status" value="1"/>
</dbReference>
<dbReference type="Gene3D" id="3.30.565.10">
    <property type="entry name" value="Histidine kinase-like ATPase, C-terminal domain"/>
    <property type="match status" value="1"/>
</dbReference>
<dbReference type="STRING" id="1306519.BIW12_11650"/>
<feature type="chain" id="PRO_5009444375" description="histidine kinase" evidence="11">
    <location>
        <begin position="20"/>
        <end position="1446"/>
    </location>
</feature>
<evidence type="ECO:0000256" key="8">
    <source>
        <dbReference type="ARBA" id="ARBA00023163"/>
    </source>
</evidence>
<dbReference type="SUPFAM" id="SSF47384">
    <property type="entry name" value="Homodimeric domain of signal transducing histidine kinase"/>
    <property type="match status" value="1"/>
</dbReference>
<comment type="catalytic activity">
    <reaction evidence="1">
        <text>ATP + protein L-histidine = ADP + protein N-phospho-L-histidine.</text>
        <dbReference type="EC" id="2.7.13.3"/>
    </reaction>
</comment>
<evidence type="ECO:0000256" key="11">
    <source>
        <dbReference type="SAM" id="SignalP"/>
    </source>
</evidence>
<evidence type="ECO:0000256" key="7">
    <source>
        <dbReference type="ARBA" id="ARBA00023125"/>
    </source>
</evidence>
<accession>A0A1D9PBY4</accession>
<dbReference type="Gene3D" id="1.10.10.60">
    <property type="entry name" value="Homeodomain-like"/>
    <property type="match status" value="2"/>
</dbReference>
<keyword evidence="4" id="KW-0808">Transferase</keyword>
<dbReference type="InterPro" id="IPR036097">
    <property type="entry name" value="HisK_dim/P_sf"/>
</dbReference>
<evidence type="ECO:0000313" key="15">
    <source>
        <dbReference type="EMBL" id="APA00033.1"/>
    </source>
</evidence>
<dbReference type="InterPro" id="IPR003594">
    <property type="entry name" value="HATPase_dom"/>
</dbReference>
<keyword evidence="3 9" id="KW-0597">Phosphoprotein</keyword>
<sequence length="1446" mass="165094">MKQNIIIAFFCLLSAFSLAQPFGVLKRFSADANLSQSRILDIQQDEKGFIWLGTYIGLIRYDGNTFQNFEVLQRGRLNLLSNRVSSFKFDKNGRIWIKSEQDEIYYFDTKNLNYHSPLESYSKKYSNNSFREFRLMSSGRVWLFSQDKNTAVVFETDNSLSEISFEKAKLQGGKIQEVFEDTMGTTWFLTSKGICRLKKSAEVPEYFFFNMSRPSGRSYSYNSVMETKDELWFAGTAGKLTRYSKQSNAFFDVQLGINADIDRIKYVRGGKVLIVTKTQGIGYYDMKTAKLDVYNSKTTAGFPDANSKYLGLTHSRYFWFETNALGIYRFDLLSRKLKHLQVDSTDPTAEGISRKTILITAPDGTIWTQPRGGALAYWDKKQDKLVSISYAMKESAEVVSDVMHAATFDRLGNLWFCSYRQGLDLMTFDNKHFSALKLDVSSGRKKNNVRGLMADRKGNLWLASRTDKITLFDSKKRKIGVLGSDGTLSAGSPGWGADIYHMLEDNKSRIWVATRGNGLYCLLPTAKPFHYKVIHYKYNEANRYSISSNDIYRVFQAASGQIYLATWGGGVNLIRESNSKIQFINYRNELKNYPIKSADRVRSIVESKDHQLFFISSYKLFSFSGKKQSPNALKFKEYPQVSGNDILDILVTSENKLALATNGKGMLLVDLNQKKELKVQSFGEETIGFPIDGVVSIQEDKLGKIWLMGSNQIVRFDSKNATSETFPELKSLIGNEIFSEATKCRLPDGEIVLGYSSGAVVFKPENIKPFRFRPYLAITSFTVNNKELHEINPETPSNPDLLQEVRLEHDQNFFRVQFSALDYVKNENIVYRYKLEGVDNQWNYIKGGQSINYTNLSRGKYTLLIASTNDHNLWVNNERKIKITILPSIWWTNLAIICYILLAIALFSFIRRTFSTILKLRNDVQIEKQVSDLKMKFFTDISHEIRTPLTMITAPVEKMLSDNNIPESIKIQLQGIERNSNRLLNLVNQILDLRKIQNRKLEVKAINLGQFAAKVCENFREISLQSKIRLDLKVNATTPIVWADADSLDKILVNLISNAFKYCHKGDTIEVIIEESEKQVLLKVSDNGPGINPVIQKRLFIRFSNYNENPNNPSTGIGLSIVKDLADKHGATIMVDSVAGKGSSFQLCFLKGFHHFDEDVDILFEEADEDLTTTTGLENEVVIPKTEENSKGKPLGLLVEDDPELRDFIVSVLEEDYTIHVAENGIEGHLKTARLCPDFIISDIMMPQMDGIEMLKLIRKNIATSHIPVILLSAKTAIENKLEGMEYGADEYMVKPFNVSYLRARVKNVLEQRKRLQLLYSSGNIAEISVEEPLQISNQDHKFMFQVIKLVKDNVSKTDFSVEELGKLMYMSRASFFNKLKDLTGVSPVVFIRDIRLNEAAEMLKNEDMLIKEICFEVGFSDLKYFGKCFKAKFNYTPAEYRRLYR</sequence>
<dbReference type="FunFam" id="3.30.565.10:FF:000006">
    <property type="entry name" value="Sensor histidine kinase WalK"/>
    <property type="match status" value="1"/>
</dbReference>
<evidence type="ECO:0000256" key="6">
    <source>
        <dbReference type="ARBA" id="ARBA00023015"/>
    </source>
</evidence>
<name>A0A1D9PBY4_9FLAO</name>
<keyword evidence="6" id="KW-0805">Transcription regulation</keyword>
<gene>
    <name evidence="15" type="ORF">BIW12_11650</name>
</gene>
<keyword evidence="5" id="KW-0418">Kinase</keyword>
<dbReference type="PRINTS" id="PR00344">
    <property type="entry name" value="BCTRLSENSOR"/>
</dbReference>
<dbReference type="InterPro" id="IPR015943">
    <property type="entry name" value="WD40/YVTN_repeat-like_dom_sf"/>
</dbReference>
<dbReference type="CDD" id="cd00075">
    <property type="entry name" value="HATPase"/>
    <property type="match status" value="1"/>
</dbReference>
<dbReference type="SUPFAM" id="SSF63829">
    <property type="entry name" value="Calcium-dependent phosphotriesterase"/>
    <property type="match status" value="3"/>
</dbReference>
<dbReference type="RefSeq" id="WP_071185273.1">
    <property type="nucleotide sequence ID" value="NZ_CP017774.1"/>
</dbReference>
<dbReference type="Pfam" id="PF00072">
    <property type="entry name" value="Response_reg"/>
    <property type="match status" value="1"/>
</dbReference>
<evidence type="ECO:0000259" key="12">
    <source>
        <dbReference type="PROSITE" id="PS01124"/>
    </source>
</evidence>
<dbReference type="InterPro" id="IPR003661">
    <property type="entry name" value="HisK_dim/P_dom"/>
</dbReference>
<dbReference type="PANTHER" id="PTHR43547:SF2">
    <property type="entry name" value="HYBRID SIGNAL TRANSDUCTION HISTIDINE KINASE C"/>
    <property type="match status" value="1"/>
</dbReference>
<dbReference type="InterPro" id="IPR018062">
    <property type="entry name" value="HTH_AraC-typ_CS"/>
</dbReference>
<evidence type="ECO:0000256" key="4">
    <source>
        <dbReference type="ARBA" id="ARBA00022679"/>
    </source>
</evidence>
<evidence type="ECO:0000256" key="2">
    <source>
        <dbReference type="ARBA" id="ARBA00012438"/>
    </source>
</evidence>
<dbReference type="InterPro" id="IPR005467">
    <property type="entry name" value="His_kinase_dom"/>
</dbReference>
<dbReference type="SMART" id="SM00342">
    <property type="entry name" value="HTH_ARAC"/>
    <property type="match status" value="1"/>
</dbReference>
<keyword evidence="11" id="KW-0732">Signal</keyword>
<dbReference type="InterPro" id="IPR013783">
    <property type="entry name" value="Ig-like_fold"/>
</dbReference>
<feature type="transmembrane region" description="Helical" evidence="10">
    <location>
        <begin position="889"/>
        <end position="910"/>
    </location>
</feature>
<evidence type="ECO:0000256" key="9">
    <source>
        <dbReference type="PROSITE-ProRule" id="PRU00169"/>
    </source>
</evidence>
<dbReference type="Gene3D" id="1.10.287.130">
    <property type="match status" value="1"/>
</dbReference>
<evidence type="ECO:0000313" key="16">
    <source>
        <dbReference type="Proteomes" id="UP000178198"/>
    </source>
</evidence>
<dbReference type="PROSITE" id="PS50110">
    <property type="entry name" value="RESPONSE_REGULATORY"/>
    <property type="match status" value="1"/>
</dbReference>
<dbReference type="InterPro" id="IPR011110">
    <property type="entry name" value="Reg_prop"/>
</dbReference>
<feature type="domain" description="Histidine kinase" evidence="13">
    <location>
        <begin position="940"/>
        <end position="1147"/>
    </location>
</feature>
<dbReference type="CDD" id="cd17574">
    <property type="entry name" value="REC_OmpR"/>
    <property type="match status" value="1"/>
</dbReference>
<dbReference type="Pfam" id="PF02518">
    <property type="entry name" value="HATPase_c"/>
    <property type="match status" value="1"/>
</dbReference>
<dbReference type="SMART" id="SM00387">
    <property type="entry name" value="HATPase_c"/>
    <property type="match status" value="1"/>
</dbReference>
<evidence type="ECO:0000256" key="5">
    <source>
        <dbReference type="ARBA" id="ARBA00022777"/>
    </source>
</evidence>
<protein>
    <recommendedName>
        <fullName evidence="2">histidine kinase</fullName>
        <ecNumber evidence="2">2.7.13.3</ecNumber>
    </recommendedName>
</protein>
<evidence type="ECO:0000256" key="3">
    <source>
        <dbReference type="ARBA" id="ARBA00022553"/>
    </source>
</evidence>
<dbReference type="GO" id="GO:0003700">
    <property type="term" value="F:DNA-binding transcription factor activity"/>
    <property type="evidence" value="ECO:0007669"/>
    <property type="project" value="InterPro"/>
</dbReference>
<dbReference type="KEGG" id="fcm:BIW12_11650"/>
<evidence type="ECO:0000259" key="14">
    <source>
        <dbReference type="PROSITE" id="PS50110"/>
    </source>
</evidence>
<evidence type="ECO:0000256" key="10">
    <source>
        <dbReference type="SAM" id="Phobius"/>
    </source>
</evidence>
<feature type="domain" description="HTH araC/xylS-type" evidence="12">
    <location>
        <begin position="1345"/>
        <end position="1444"/>
    </location>
</feature>
<dbReference type="EMBL" id="CP017774">
    <property type="protein sequence ID" value="APA00033.1"/>
    <property type="molecule type" value="Genomic_DNA"/>
</dbReference>
<dbReference type="SMART" id="SM00388">
    <property type="entry name" value="HisKA"/>
    <property type="match status" value="1"/>
</dbReference>
<organism evidence="15 16">
    <name type="scientific">Flavobacterium commune</name>
    <dbReference type="NCBI Taxonomy" id="1306519"/>
    <lineage>
        <taxon>Bacteria</taxon>
        <taxon>Pseudomonadati</taxon>
        <taxon>Bacteroidota</taxon>
        <taxon>Flavobacteriia</taxon>
        <taxon>Flavobacteriales</taxon>
        <taxon>Flavobacteriaceae</taxon>
        <taxon>Flavobacterium</taxon>
    </lineage>
</organism>
<dbReference type="Pfam" id="PF12833">
    <property type="entry name" value="HTH_18"/>
    <property type="match status" value="1"/>
</dbReference>
<dbReference type="Proteomes" id="UP000178198">
    <property type="component" value="Chromosome"/>
</dbReference>
<dbReference type="EC" id="2.7.13.3" evidence="2"/>
<dbReference type="PANTHER" id="PTHR43547">
    <property type="entry name" value="TWO-COMPONENT HISTIDINE KINASE"/>
    <property type="match status" value="1"/>
</dbReference>
<dbReference type="Pfam" id="PF00512">
    <property type="entry name" value="HisKA"/>
    <property type="match status" value="1"/>
</dbReference>
<dbReference type="GO" id="GO:0043565">
    <property type="term" value="F:sequence-specific DNA binding"/>
    <property type="evidence" value="ECO:0007669"/>
    <property type="project" value="InterPro"/>
</dbReference>
<dbReference type="Pfam" id="PF07495">
    <property type="entry name" value="Y_Y_Y"/>
    <property type="match status" value="1"/>
</dbReference>
<feature type="modified residue" description="4-aspartylphosphate" evidence="9">
    <location>
        <position position="1243"/>
    </location>
</feature>
<dbReference type="GO" id="GO:0000155">
    <property type="term" value="F:phosphorelay sensor kinase activity"/>
    <property type="evidence" value="ECO:0007669"/>
    <property type="project" value="InterPro"/>
</dbReference>
<dbReference type="Gene3D" id="2.60.40.10">
    <property type="entry name" value="Immunoglobulins"/>
    <property type="match status" value="1"/>
</dbReference>
<dbReference type="InterPro" id="IPR011006">
    <property type="entry name" value="CheY-like_superfamily"/>
</dbReference>
<dbReference type="InterPro" id="IPR001789">
    <property type="entry name" value="Sig_transdc_resp-reg_receiver"/>
</dbReference>
<keyword evidence="10" id="KW-0472">Membrane</keyword>
<dbReference type="SUPFAM" id="SSF52172">
    <property type="entry name" value="CheY-like"/>
    <property type="match status" value="1"/>
</dbReference>
<evidence type="ECO:0000256" key="1">
    <source>
        <dbReference type="ARBA" id="ARBA00000085"/>
    </source>
</evidence>
<dbReference type="FunFam" id="1.10.287.130:FF:000045">
    <property type="entry name" value="Two-component system sensor histidine kinase/response regulator"/>
    <property type="match status" value="1"/>
</dbReference>
<dbReference type="OrthoDB" id="1108380at2"/>
<keyword evidence="16" id="KW-1185">Reference proteome</keyword>
<dbReference type="Pfam" id="PF07494">
    <property type="entry name" value="Reg_prop"/>
    <property type="match status" value="1"/>
</dbReference>